<gene>
    <name evidence="1" type="ORF">GGR93_000973</name>
</gene>
<evidence type="ECO:0000313" key="2">
    <source>
        <dbReference type="Proteomes" id="UP000565745"/>
    </source>
</evidence>
<comment type="caution">
    <text evidence="1">The sequence shown here is derived from an EMBL/GenBank/DDBJ whole genome shotgun (WGS) entry which is preliminary data.</text>
</comment>
<name>A0A7W6Q4V6_9RHOB</name>
<evidence type="ECO:0008006" key="3">
    <source>
        <dbReference type="Google" id="ProtNLM"/>
    </source>
</evidence>
<organism evidence="1 2">
    <name type="scientific">Sulfitobacter noctilucicola</name>
    <dbReference type="NCBI Taxonomy" id="1342301"/>
    <lineage>
        <taxon>Bacteria</taxon>
        <taxon>Pseudomonadati</taxon>
        <taxon>Pseudomonadota</taxon>
        <taxon>Alphaproteobacteria</taxon>
        <taxon>Rhodobacterales</taxon>
        <taxon>Roseobacteraceae</taxon>
        <taxon>Sulfitobacter</taxon>
    </lineage>
</organism>
<protein>
    <recommendedName>
        <fullName evidence="3">Rhamnosyl transferase</fullName>
    </recommendedName>
</protein>
<sequence length="274" mass="31630">MKARQAVTPKAQIKGLMRFSYLSENGFAKSKDDLHEMRQMLYDEARLERRFRLFERLAFHTMALQDDTDFSCAVLIGECFPDKWRVRLENIVHDFKPMQIVALPPMVHIQAVKAAYHALPDDPSATHIATFRQDDDDAMHRETTARIRAVGDAMLQVRQDDKPFIIAFNRGLYFDPSAQEPLSEWYERAPLGIGLAMVTPKGDHATVFRRNHRNLVEYYDCYTEIAKPMWIRSVHEDNDSTATPQGRAGTLRQRGIKRNLWDGFGMTPEMLEGL</sequence>
<dbReference type="InterPro" id="IPR021466">
    <property type="entry name" value="Put_rhamnosyl_transferase"/>
</dbReference>
<dbReference type="EMBL" id="JACIFU010000001">
    <property type="protein sequence ID" value="MBB4173212.1"/>
    <property type="molecule type" value="Genomic_DNA"/>
</dbReference>
<keyword evidence="2" id="KW-1185">Reference proteome</keyword>
<evidence type="ECO:0000313" key="1">
    <source>
        <dbReference type="EMBL" id="MBB4173212.1"/>
    </source>
</evidence>
<dbReference type="AlphaFoldDB" id="A0A7W6Q4V6"/>
<proteinExistence type="predicted"/>
<dbReference type="Pfam" id="PF11316">
    <property type="entry name" value="Rhamno_transf"/>
    <property type="match status" value="1"/>
</dbReference>
<accession>A0A7W6Q4V6</accession>
<reference evidence="1 2" key="1">
    <citation type="submission" date="2020-08" db="EMBL/GenBank/DDBJ databases">
        <title>Genomic Encyclopedia of Type Strains, Phase IV (KMG-IV): sequencing the most valuable type-strain genomes for metagenomic binning, comparative biology and taxonomic classification.</title>
        <authorList>
            <person name="Goeker M."/>
        </authorList>
    </citation>
    <scope>NUCLEOTIDE SEQUENCE [LARGE SCALE GENOMIC DNA]</scope>
    <source>
        <strain evidence="1 2">DSM 101015</strain>
    </source>
</reference>
<dbReference type="Proteomes" id="UP000565745">
    <property type="component" value="Unassembled WGS sequence"/>
</dbReference>